<accession>A0A2T0FF11</accession>
<dbReference type="PROSITE" id="PS00636">
    <property type="entry name" value="DNAJ_1"/>
    <property type="match status" value="1"/>
</dbReference>
<organism evidence="2 3">
    <name type="scientific">Wickerhamiella sorbophila</name>
    <dbReference type="NCBI Taxonomy" id="45607"/>
    <lineage>
        <taxon>Eukaryota</taxon>
        <taxon>Fungi</taxon>
        <taxon>Dikarya</taxon>
        <taxon>Ascomycota</taxon>
        <taxon>Saccharomycotina</taxon>
        <taxon>Dipodascomycetes</taxon>
        <taxon>Dipodascales</taxon>
        <taxon>Trichomonascaceae</taxon>
        <taxon>Wickerhamiella</taxon>
    </lineage>
</organism>
<dbReference type="CDD" id="cd06257">
    <property type="entry name" value="DnaJ"/>
    <property type="match status" value="1"/>
</dbReference>
<dbReference type="InterPro" id="IPR036869">
    <property type="entry name" value="J_dom_sf"/>
</dbReference>
<dbReference type="RefSeq" id="XP_024663529.1">
    <property type="nucleotide sequence ID" value="XM_024807761.1"/>
</dbReference>
<feature type="domain" description="J" evidence="1">
    <location>
        <begin position="11"/>
        <end position="76"/>
    </location>
</feature>
<keyword evidence="3" id="KW-1185">Reference proteome</keyword>
<dbReference type="PRINTS" id="PR00625">
    <property type="entry name" value="JDOMAIN"/>
</dbReference>
<dbReference type="GO" id="GO:0031072">
    <property type="term" value="F:heat shock protein binding"/>
    <property type="evidence" value="ECO:0007669"/>
    <property type="project" value="TreeGrafter"/>
</dbReference>
<dbReference type="AlphaFoldDB" id="A0A2T0FF11"/>
<dbReference type="PANTHER" id="PTHR44144">
    <property type="entry name" value="DNAJ HOMOLOG SUBFAMILY C MEMBER 9"/>
    <property type="match status" value="1"/>
</dbReference>
<dbReference type="GeneID" id="36514952"/>
<sequence length="239" mass="27731">MQVPAEFKDLDLYEVLGVSKESDAVQIKKGYRRRALSVHPDKAGNTPENQLQFQQVAFAYSVLSDPTRRESYDVLGCVEDVGDATLQELFTKYFRKEFTEEMIEQDKKEYRESGEEHRDLLRYYKEYEGDFDRILEAVLHTEVGDQARLIAELNAAIEEGKLEKYGKFAKTTTAARQKRRAKRGGKEAKEAEKLRKKLNIRKTNDESDLAALIKARSAQRFNGFMDRLEAKYRVTKRTK</sequence>
<dbReference type="InterPro" id="IPR001623">
    <property type="entry name" value="DnaJ_domain"/>
</dbReference>
<dbReference type="EMBL" id="NDIQ01000001">
    <property type="protein sequence ID" value="PRT53583.1"/>
    <property type="molecule type" value="Genomic_DNA"/>
</dbReference>
<dbReference type="GO" id="GO:0005634">
    <property type="term" value="C:nucleus"/>
    <property type="evidence" value="ECO:0007669"/>
    <property type="project" value="TreeGrafter"/>
</dbReference>
<dbReference type="PANTHER" id="PTHR44144:SF1">
    <property type="entry name" value="DNAJ HOMOLOG SUBFAMILY C MEMBER 9"/>
    <property type="match status" value="1"/>
</dbReference>
<dbReference type="Pfam" id="PF00226">
    <property type="entry name" value="DnaJ"/>
    <property type="match status" value="1"/>
</dbReference>
<dbReference type="InterPro" id="IPR056453">
    <property type="entry name" value="HTH_DNAJC9"/>
</dbReference>
<gene>
    <name evidence="2" type="ORF">B9G98_01203</name>
</gene>
<reference evidence="2 3" key="1">
    <citation type="submission" date="2017-04" db="EMBL/GenBank/DDBJ databases">
        <title>Genome sequencing of [Candida] sorbophila.</title>
        <authorList>
            <person name="Ahn J.O."/>
        </authorList>
    </citation>
    <scope>NUCLEOTIDE SEQUENCE [LARGE SCALE GENOMIC DNA]</scope>
    <source>
        <strain evidence="2 3">DS02</strain>
    </source>
</reference>
<dbReference type="PROSITE" id="PS50076">
    <property type="entry name" value="DNAJ_2"/>
    <property type="match status" value="1"/>
</dbReference>
<proteinExistence type="predicted"/>
<comment type="caution">
    <text evidence="2">The sequence shown here is derived from an EMBL/GenBank/DDBJ whole genome shotgun (WGS) entry which is preliminary data.</text>
</comment>
<dbReference type="OrthoDB" id="110024at2759"/>
<dbReference type="InterPro" id="IPR018253">
    <property type="entry name" value="DnaJ_domain_CS"/>
</dbReference>
<evidence type="ECO:0000313" key="2">
    <source>
        <dbReference type="EMBL" id="PRT53583.1"/>
    </source>
</evidence>
<dbReference type="Pfam" id="PF23302">
    <property type="entry name" value="HTH_DNAJC9"/>
    <property type="match status" value="1"/>
</dbReference>
<dbReference type="Gene3D" id="1.10.287.110">
    <property type="entry name" value="DnaJ domain"/>
    <property type="match status" value="1"/>
</dbReference>
<protein>
    <submittedName>
        <fullName evidence="2">DnaJ subfamily C member 9</fullName>
    </submittedName>
</protein>
<dbReference type="SMART" id="SM00271">
    <property type="entry name" value="DnaJ"/>
    <property type="match status" value="1"/>
</dbReference>
<evidence type="ECO:0000313" key="3">
    <source>
        <dbReference type="Proteomes" id="UP000238350"/>
    </source>
</evidence>
<dbReference type="Proteomes" id="UP000238350">
    <property type="component" value="Unassembled WGS sequence"/>
</dbReference>
<name>A0A2T0FF11_9ASCO</name>
<dbReference type="SUPFAM" id="SSF46565">
    <property type="entry name" value="Chaperone J-domain"/>
    <property type="match status" value="1"/>
</dbReference>
<evidence type="ECO:0000259" key="1">
    <source>
        <dbReference type="PROSITE" id="PS50076"/>
    </source>
</evidence>
<dbReference type="GO" id="GO:0005737">
    <property type="term" value="C:cytoplasm"/>
    <property type="evidence" value="ECO:0007669"/>
    <property type="project" value="TreeGrafter"/>
</dbReference>
<dbReference type="InterPro" id="IPR052594">
    <property type="entry name" value="J_domain-containing_protein"/>
</dbReference>